<dbReference type="PANTHER" id="PTHR11614">
    <property type="entry name" value="PHOSPHOLIPASE-RELATED"/>
    <property type="match status" value="1"/>
</dbReference>
<dbReference type="EnsemblPlants" id="Pp3c19_14430V3.3">
    <property type="protein sequence ID" value="Pp3c19_14430V3.3"/>
    <property type="gene ID" value="Pp3c19_14430"/>
</dbReference>
<dbReference type="GeneID" id="112272719"/>
<dbReference type="Gramene" id="Pp3c19_14430V3.3">
    <property type="protein sequence ID" value="Pp3c19_14430V3.3"/>
    <property type="gene ID" value="Pp3c19_14430"/>
</dbReference>
<accession>A0A7I4F9Z9</accession>
<protein>
    <recommendedName>
        <fullName evidence="1">Serine aminopeptidase S33 domain-containing protein</fullName>
    </recommendedName>
</protein>
<gene>
    <name evidence="2" type="primary">LOC112272719</name>
</gene>
<reference evidence="2 3" key="2">
    <citation type="journal article" date="2018" name="Plant J.">
        <title>The Physcomitrella patens chromosome-scale assembly reveals moss genome structure and evolution.</title>
        <authorList>
            <person name="Lang D."/>
            <person name="Ullrich K.K."/>
            <person name="Murat F."/>
            <person name="Fuchs J."/>
            <person name="Jenkins J."/>
            <person name="Haas F.B."/>
            <person name="Piednoel M."/>
            <person name="Gundlach H."/>
            <person name="Van Bel M."/>
            <person name="Meyberg R."/>
            <person name="Vives C."/>
            <person name="Morata J."/>
            <person name="Symeonidi A."/>
            <person name="Hiss M."/>
            <person name="Muchero W."/>
            <person name="Kamisugi Y."/>
            <person name="Saleh O."/>
            <person name="Blanc G."/>
            <person name="Decker E.L."/>
            <person name="van Gessel N."/>
            <person name="Grimwood J."/>
            <person name="Hayes R.D."/>
            <person name="Graham S.W."/>
            <person name="Gunter L.E."/>
            <person name="McDaniel S.F."/>
            <person name="Hoernstein S.N.W."/>
            <person name="Larsson A."/>
            <person name="Li F.W."/>
            <person name="Perroud P.F."/>
            <person name="Phillips J."/>
            <person name="Ranjan P."/>
            <person name="Rokshar D.S."/>
            <person name="Rothfels C.J."/>
            <person name="Schneider L."/>
            <person name="Shu S."/>
            <person name="Stevenson D.W."/>
            <person name="Thummler F."/>
            <person name="Tillich M."/>
            <person name="Villarreal Aguilar J.C."/>
            <person name="Widiez T."/>
            <person name="Wong G.K."/>
            <person name="Wymore A."/>
            <person name="Zhang Y."/>
            <person name="Zimmer A.D."/>
            <person name="Quatrano R.S."/>
            <person name="Mayer K.F.X."/>
            <person name="Goodstein D."/>
            <person name="Casacuberta J.M."/>
            <person name="Vandepoele K."/>
            <person name="Reski R."/>
            <person name="Cuming A.C."/>
            <person name="Tuskan G.A."/>
            <person name="Maumus F."/>
            <person name="Salse J."/>
            <person name="Schmutz J."/>
            <person name="Rensing S.A."/>
        </authorList>
    </citation>
    <scope>NUCLEOTIDE SEQUENCE [LARGE SCALE GENOMIC DNA]</scope>
    <source>
        <strain evidence="2 3">cv. Gransden 2004</strain>
    </source>
</reference>
<proteinExistence type="predicted"/>
<dbReference type="Gene3D" id="3.40.50.1820">
    <property type="entry name" value="alpha/beta hydrolase"/>
    <property type="match status" value="1"/>
</dbReference>
<dbReference type="InterPro" id="IPR051044">
    <property type="entry name" value="MAG_DAG_Lipase"/>
</dbReference>
<dbReference type="AlphaFoldDB" id="A0A7I4F9Z9"/>
<dbReference type="RefSeq" id="XP_024356528.1">
    <property type="nucleotide sequence ID" value="XM_024500760.2"/>
</dbReference>
<reference evidence="2 3" key="1">
    <citation type="journal article" date="2008" name="Science">
        <title>The Physcomitrella genome reveals evolutionary insights into the conquest of land by plants.</title>
        <authorList>
            <person name="Rensing S."/>
            <person name="Lang D."/>
            <person name="Zimmer A."/>
            <person name="Terry A."/>
            <person name="Salamov A."/>
            <person name="Shapiro H."/>
            <person name="Nishiyama T."/>
            <person name="Perroud P.-F."/>
            <person name="Lindquist E."/>
            <person name="Kamisugi Y."/>
            <person name="Tanahashi T."/>
            <person name="Sakakibara K."/>
            <person name="Fujita T."/>
            <person name="Oishi K."/>
            <person name="Shin-I T."/>
            <person name="Kuroki Y."/>
            <person name="Toyoda A."/>
            <person name="Suzuki Y."/>
            <person name="Hashimoto A."/>
            <person name="Yamaguchi K."/>
            <person name="Sugano A."/>
            <person name="Kohara Y."/>
            <person name="Fujiyama A."/>
            <person name="Anterola A."/>
            <person name="Aoki S."/>
            <person name="Ashton N."/>
            <person name="Barbazuk W.B."/>
            <person name="Barker E."/>
            <person name="Bennetzen J."/>
            <person name="Bezanilla M."/>
            <person name="Blankenship R."/>
            <person name="Cho S.H."/>
            <person name="Dutcher S."/>
            <person name="Estelle M."/>
            <person name="Fawcett J.A."/>
            <person name="Gundlach H."/>
            <person name="Hanada K."/>
            <person name="Heyl A."/>
            <person name="Hicks K.A."/>
            <person name="Hugh J."/>
            <person name="Lohr M."/>
            <person name="Mayer K."/>
            <person name="Melkozernov A."/>
            <person name="Murata T."/>
            <person name="Nelson D."/>
            <person name="Pils B."/>
            <person name="Prigge M."/>
            <person name="Reiss B."/>
            <person name="Renner T."/>
            <person name="Rombauts S."/>
            <person name="Rushton P."/>
            <person name="Sanderfoot A."/>
            <person name="Schween G."/>
            <person name="Shiu S.-H."/>
            <person name="Stueber K."/>
            <person name="Theodoulou F.L."/>
            <person name="Tu H."/>
            <person name="Van de Peer Y."/>
            <person name="Verrier P.J."/>
            <person name="Waters E."/>
            <person name="Wood A."/>
            <person name="Yang L."/>
            <person name="Cove D."/>
            <person name="Cuming A."/>
            <person name="Hasebe M."/>
            <person name="Lucas S."/>
            <person name="Mishler D.B."/>
            <person name="Reski R."/>
            <person name="Grigoriev I."/>
            <person name="Quatrano R.S."/>
            <person name="Boore J.L."/>
        </authorList>
    </citation>
    <scope>NUCLEOTIDE SEQUENCE [LARGE SCALE GENOMIC DNA]</scope>
    <source>
        <strain evidence="2 3">cv. Gransden 2004</strain>
    </source>
</reference>
<reference evidence="2" key="3">
    <citation type="submission" date="2020-12" db="UniProtKB">
        <authorList>
            <consortium name="EnsemblPlants"/>
        </authorList>
    </citation>
    <scope>IDENTIFICATION</scope>
</reference>
<keyword evidence="3" id="KW-1185">Reference proteome</keyword>
<dbReference type="EMBL" id="ABEU02000019">
    <property type="status" value="NOT_ANNOTATED_CDS"/>
    <property type="molecule type" value="Genomic_DNA"/>
</dbReference>
<name>A0A7I4F9Z9_PHYPA</name>
<dbReference type="Proteomes" id="UP000006727">
    <property type="component" value="Chromosome 19"/>
</dbReference>
<evidence type="ECO:0000313" key="3">
    <source>
        <dbReference type="Proteomes" id="UP000006727"/>
    </source>
</evidence>
<organism evidence="2 3">
    <name type="scientific">Physcomitrium patens</name>
    <name type="common">Spreading-leaved earth moss</name>
    <name type="synonym">Physcomitrella patens</name>
    <dbReference type="NCBI Taxonomy" id="3218"/>
    <lineage>
        <taxon>Eukaryota</taxon>
        <taxon>Viridiplantae</taxon>
        <taxon>Streptophyta</taxon>
        <taxon>Embryophyta</taxon>
        <taxon>Bryophyta</taxon>
        <taxon>Bryophytina</taxon>
        <taxon>Bryopsida</taxon>
        <taxon>Funariidae</taxon>
        <taxon>Funariales</taxon>
        <taxon>Funariaceae</taxon>
        <taxon>Physcomitrium</taxon>
    </lineage>
</organism>
<dbReference type="InterPro" id="IPR029058">
    <property type="entry name" value="AB_hydrolase_fold"/>
</dbReference>
<dbReference type="Pfam" id="PF12146">
    <property type="entry name" value="Hydrolase_4"/>
    <property type="match status" value="1"/>
</dbReference>
<dbReference type="InterPro" id="IPR022742">
    <property type="entry name" value="Hydrolase_4"/>
</dbReference>
<sequence>MSLKVDLLNFWGDTPEDEFYASQGMRNKNDFFKTPHGTIFTQEFLPIELQPKGILCMTHGYGSDTSWTFQILALEAVKWGHAVYCADMLGHGRSDGILGYITDVEKMAAASLTFFKEMRDSDVNKGLPTFLFGESMGGGVTFLMHFQDPKGWDGFIFASPLFKMPDLMRPTRLEIIGFSLLRRFVDTWALFPDRFKGKRVVGDPIKGATIFRNPRRYTVQASPALARCLSSPEWSTTSA</sequence>
<feature type="domain" description="Serine aminopeptidase S33" evidence="1">
    <location>
        <begin position="50"/>
        <end position="215"/>
    </location>
</feature>
<evidence type="ECO:0000313" key="2">
    <source>
        <dbReference type="EnsemblPlants" id="Pp3c19_14430V3.3"/>
    </source>
</evidence>
<evidence type="ECO:0000259" key="1">
    <source>
        <dbReference type="Pfam" id="PF12146"/>
    </source>
</evidence>
<dbReference type="SUPFAM" id="SSF53474">
    <property type="entry name" value="alpha/beta-Hydrolases"/>
    <property type="match status" value="1"/>
</dbReference>